<dbReference type="Pfam" id="PF01399">
    <property type="entry name" value="PCI"/>
    <property type="match status" value="1"/>
</dbReference>
<accession>A0A3N4I6U1</accession>
<sequence length="469" mass="53535">MSDDDFMVESNDEYDFDYSENDDENEGQTDFENRYYNAKQLKDVNVEKALDAFAAIIEAENPSSEWSFRSRKQTIKLLLIAGSLKEALAHFKDMFLFIGQTSNRIYAEKSLTNILDLLTSNVEQVGFTEVEVFFNTALSSLRDSSSDRLWLKVKLKLAKLMLDTEHYIDLSRSVKEIYQLSSASAANSDPAASGFLLDVYALEMQMASRIGNAKLLKALYRKALSVRLAVPHPKIMGIVREYGGKMHMEEENWSDAQKDFYEAFRNYDEAGKKERIKVLKYLIVSIMLTNSEINPFDSQELKPFLRDDEINPFVCLLDAYQRKDYAGYEKVFRRYEESISLDRLLSQHLFDVRRNLRLDALQRLVAPFSTISSSAVGEYLGASEWEVVNALTNLLLEGHFPGKLSRRFEKLSIQGIRNERLVTSHGLERAVIGLLQSGRTGASFGMASEECCQLTFCSSFQNPQDYQVA</sequence>
<dbReference type="InterPro" id="IPR000717">
    <property type="entry name" value="PCI_dom"/>
</dbReference>
<dbReference type="STRING" id="1160509.A0A3N4I6U1"/>
<reference evidence="3 4" key="1">
    <citation type="journal article" date="2018" name="Nat. Ecol. Evol.">
        <title>Pezizomycetes genomes reveal the molecular basis of ectomycorrhizal truffle lifestyle.</title>
        <authorList>
            <person name="Murat C."/>
            <person name="Payen T."/>
            <person name="Noel B."/>
            <person name="Kuo A."/>
            <person name="Morin E."/>
            <person name="Chen J."/>
            <person name="Kohler A."/>
            <person name="Krizsan K."/>
            <person name="Balestrini R."/>
            <person name="Da Silva C."/>
            <person name="Montanini B."/>
            <person name="Hainaut M."/>
            <person name="Levati E."/>
            <person name="Barry K.W."/>
            <person name="Belfiori B."/>
            <person name="Cichocki N."/>
            <person name="Clum A."/>
            <person name="Dockter R.B."/>
            <person name="Fauchery L."/>
            <person name="Guy J."/>
            <person name="Iotti M."/>
            <person name="Le Tacon F."/>
            <person name="Lindquist E.A."/>
            <person name="Lipzen A."/>
            <person name="Malagnac F."/>
            <person name="Mello A."/>
            <person name="Molinier V."/>
            <person name="Miyauchi S."/>
            <person name="Poulain J."/>
            <person name="Riccioni C."/>
            <person name="Rubini A."/>
            <person name="Sitrit Y."/>
            <person name="Splivallo R."/>
            <person name="Traeger S."/>
            <person name="Wang M."/>
            <person name="Zifcakova L."/>
            <person name="Wipf D."/>
            <person name="Zambonelli A."/>
            <person name="Paolocci F."/>
            <person name="Nowrousian M."/>
            <person name="Ottonello S."/>
            <person name="Baldrian P."/>
            <person name="Spatafora J.W."/>
            <person name="Henrissat B."/>
            <person name="Nagy L.G."/>
            <person name="Aury J.M."/>
            <person name="Wincker P."/>
            <person name="Grigoriev I.V."/>
            <person name="Bonfante P."/>
            <person name="Martin F.M."/>
        </authorList>
    </citation>
    <scope>NUCLEOTIDE SEQUENCE [LARGE SCALE GENOMIC DNA]</scope>
    <source>
        <strain evidence="3 4">RN42</strain>
    </source>
</reference>
<organism evidence="3 4">
    <name type="scientific">Ascobolus immersus RN42</name>
    <dbReference type="NCBI Taxonomy" id="1160509"/>
    <lineage>
        <taxon>Eukaryota</taxon>
        <taxon>Fungi</taxon>
        <taxon>Dikarya</taxon>
        <taxon>Ascomycota</taxon>
        <taxon>Pezizomycotina</taxon>
        <taxon>Pezizomycetes</taxon>
        <taxon>Pezizales</taxon>
        <taxon>Ascobolaceae</taxon>
        <taxon>Ascobolus</taxon>
    </lineage>
</organism>
<evidence type="ECO:0000313" key="3">
    <source>
        <dbReference type="EMBL" id="RPA81802.1"/>
    </source>
</evidence>
<dbReference type="Gene3D" id="1.25.40.570">
    <property type="match status" value="1"/>
</dbReference>
<feature type="region of interest" description="Disordered" evidence="1">
    <location>
        <begin position="1"/>
        <end position="28"/>
    </location>
</feature>
<feature type="domain" description="PCI" evidence="2">
    <location>
        <begin position="249"/>
        <end position="418"/>
    </location>
</feature>
<dbReference type="InterPro" id="IPR050871">
    <property type="entry name" value="26S_Proteasome/COP9_Components"/>
</dbReference>
<keyword evidence="4" id="KW-1185">Reference proteome</keyword>
<evidence type="ECO:0000259" key="2">
    <source>
        <dbReference type="PROSITE" id="PS50250"/>
    </source>
</evidence>
<dbReference type="Proteomes" id="UP000275078">
    <property type="component" value="Unassembled WGS sequence"/>
</dbReference>
<dbReference type="AlphaFoldDB" id="A0A3N4I6U1"/>
<dbReference type="OrthoDB" id="194139at2759"/>
<protein>
    <recommendedName>
        <fullName evidence="2">PCI domain-containing protein</fullName>
    </recommendedName>
</protein>
<dbReference type="SMART" id="SM00753">
    <property type="entry name" value="PAM"/>
    <property type="match status" value="1"/>
</dbReference>
<evidence type="ECO:0000256" key="1">
    <source>
        <dbReference type="SAM" id="MobiDB-lite"/>
    </source>
</evidence>
<name>A0A3N4I6U1_ASCIM</name>
<evidence type="ECO:0000313" key="4">
    <source>
        <dbReference type="Proteomes" id="UP000275078"/>
    </source>
</evidence>
<dbReference type="PANTHER" id="PTHR10678">
    <property type="entry name" value="26S PROTEASOME NON-ATPASE REGULATORY SUBUNIT 11/COP9 SIGNALOSOME COMPLEX SUBUNIT 2"/>
    <property type="match status" value="1"/>
</dbReference>
<gene>
    <name evidence="3" type="ORF">BJ508DRAFT_414513</name>
</gene>
<dbReference type="EMBL" id="ML119676">
    <property type="protein sequence ID" value="RPA81802.1"/>
    <property type="molecule type" value="Genomic_DNA"/>
</dbReference>
<proteinExistence type="predicted"/>
<dbReference type="PROSITE" id="PS50250">
    <property type="entry name" value="PCI"/>
    <property type="match status" value="1"/>
</dbReference>